<comment type="similarity">
    <text evidence="1">Belongs to the UPF0312 family.</text>
</comment>
<comment type="caution">
    <text evidence="4">The sequence shown here is derived from an EMBL/GenBank/DDBJ whole genome shotgun (WGS) entry which is preliminary data.</text>
</comment>
<dbReference type="PANTHER" id="PTHR34406">
    <property type="entry name" value="PROTEIN YCEI"/>
    <property type="match status" value="1"/>
</dbReference>
<keyword evidence="2" id="KW-0472">Membrane</keyword>
<dbReference type="PANTHER" id="PTHR34406:SF1">
    <property type="entry name" value="PROTEIN YCEI"/>
    <property type="match status" value="1"/>
</dbReference>
<organism evidence="4 5">
    <name type="scientific">Microbacterium nanhaiense</name>
    <dbReference type="NCBI Taxonomy" id="1301026"/>
    <lineage>
        <taxon>Bacteria</taxon>
        <taxon>Bacillati</taxon>
        <taxon>Actinomycetota</taxon>
        <taxon>Actinomycetes</taxon>
        <taxon>Micrococcales</taxon>
        <taxon>Microbacteriaceae</taxon>
        <taxon>Microbacterium</taxon>
    </lineage>
</organism>
<dbReference type="EMBL" id="BMMQ01000009">
    <property type="protein sequence ID" value="GGO66395.1"/>
    <property type="molecule type" value="Genomic_DNA"/>
</dbReference>
<evidence type="ECO:0000259" key="3">
    <source>
        <dbReference type="SMART" id="SM00867"/>
    </source>
</evidence>
<evidence type="ECO:0000256" key="2">
    <source>
        <dbReference type="SAM" id="Phobius"/>
    </source>
</evidence>
<dbReference type="Gene3D" id="2.40.128.110">
    <property type="entry name" value="Lipid/polyisoprenoid-binding, YceI-like"/>
    <property type="match status" value="1"/>
</dbReference>
<evidence type="ECO:0000256" key="1">
    <source>
        <dbReference type="ARBA" id="ARBA00008812"/>
    </source>
</evidence>
<evidence type="ECO:0000313" key="5">
    <source>
        <dbReference type="Proteomes" id="UP000638043"/>
    </source>
</evidence>
<feature type="transmembrane region" description="Helical" evidence="2">
    <location>
        <begin position="7"/>
        <end position="30"/>
    </location>
</feature>
<dbReference type="InterPro" id="IPR007372">
    <property type="entry name" value="Lipid/polyisoprenoid-bd_YceI"/>
</dbReference>
<keyword evidence="2" id="KW-0812">Transmembrane</keyword>
<proteinExistence type="inferred from homology"/>
<dbReference type="Pfam" id="PF04264">
    <property type="entry name" value="YceI"/>
    <property type="match status" value="1"/>
</dbReference>
<dbReference type="SMART" id="SM00867">
    <property type="entry name" value="YceI"/>
    <property type="match status" value="1"/>
</dbReference>
<protein>
    <submittedName>
        <fullName evidence="4">Polyisoprenoid-binding protein</fullName>
    </submittedName>
</protein>
<keyword evidence="5" id="KW-1185">Reference proteome</keyword>
<dbReference type="InterPro" id="IPR036761">
    <property type="entry name" value="TTHA0802/YceI-like_sf"/>
</dbReference>
<dbReference type="RefSeq" id="WP_188702527.1">
    <property type="nucleotide sequence ID" value="NZ_BMMQ01000009.1"/>
</dbReference>
<dbReference type="SUPFAM" id="SSF101874">
    <property type="entry name" value="YceI-like"/>
    <property type="match status" value="1"/>
</dbReference>
<gene>
    <name evidence="4" type="ORF">GCM10010910_25740</name>
</gene>
<dbReference type="Proteomes" id="UP000638043">
    <property type="component" value="Unassembled WGS sequence"/>
</dbReference>
<sequence>MAQRTKILIGVAVAVVVVVAAAVLFGPRLYAQWANDKAEPAPTLSTSGEIPDDVASYTGTLTVAEGSTAGYQLDEVLQGEDVTVRGSTEQVTGTLEIAEGTLESAEIEVDMASVGTDSGNRDAYFRDTALETDQFPTATFALTDPVALEPGASTVTLAGELTVHGVTQQVSLEAQVAVEEDRAEVVGSIPITFADFGVTAPNLGFVKVEETGTIEVDLFLAEGE</sequence>
<reference evidence="5" key="1">
    <citation type="journal article" date="2019" name="Int. J. Syst. Evol. Microbiol.">
        <title>The Global Catalogue of Microorganisms (GCM) 10K type strain sequencing project: providing services to taxonomists for standard genome sequencing and annotation.</title>
        <authorList>
            <consortium name="The Broad Institute Genomics Platform"/>
            <consortium name="The Broad Institute Genome Sequencing Center for Infectious Disease"/>
            <person name="Wu L."/>
            <person name="Ma J."/>
        </authorList>
    </citation>
    <scope>NUCLEOTIDE SEQUENCE [LARGE SCALE GENOMIC DNA]</scope>
    <source>
        <strain evidence="5">CGMCC 4.7181</strain>
    </source>
</reference>
<name>A0ABQ2N7X3_9MICO</name>
<accession>A0ABQ2N7X3</accession>
<keyword evidence="2" id="KW-1133">Transmembrane helix</keyword>
<feature type="domain" description="Lipid/polyisoprenoid-binding YceI-like" evidence="3">
    <location>
        <begin position="60"/>
        <end position="221"/>
    </location>
</feature>
<evidence type="ECO:0000313" key="4">
    <source>
        <dbReference type="EMBL" id="GGO66395.1"/>
    </source>
</evidence>